<dbReference type="InterPro" id="IPR012872">
    <property type="entry name" value="DUF1670"/>
</dbReference>
<organism evidence="1">
    <name type="scientific">marine sediment metagenome</name>
    <dbReference type="NCBI Taxonomy" id="412755"/>
    <lineage>
        <taxon>unclassified sequences</taxon>
        <taxon>metagenomes</taxon>
        <taxon>ecological metagenomes</taxon>
    </lineage>
</organism>
<dbReference type="Pfam" id="PF07900">
    <property type="entry name" value="DUF1670"/>
    <property type="match status" value="1"/>
</dbReference>
<accession>A0A0F9KMB2</accession>
<dbReference type="EMBL" id="LAZR01013146">
    <property type="protein sequence ID" value="KKM23328.1"/>
    <property type="molecule type" value="Genomic_DNA"/>
</dbReference>
<evidence type="ECO:0000313" key="1">
    <source>
        <dbReference type="EMBL" id="KKM23328.1"/>
    </source>
</evidence>
<reference evidence="1" key="1">
    <citation type="journal article" date="2015" name="Nature">
        <title>Complex archaea that bridge the gap between prokaryotes and eukaryotes.</title>
        <authorList>
            <person name="Spang A."/>
            <person name="Saw J.H."/>
            <person name="Jorgensen S.L."/>
            <person name="Zaremba-Niedzwiedzka K."/>
            <person name="Martijn J."/>
            <person name="Lind A.E."/>
            <person name="van Eijk R."/>
            <person name="Schleper C."/>
            <person name="Guy L."/>
            <person name="Ettema T.J."/>
        </authorList>
    </citation>
    <scope>NUCLEOTIDE SEQUENCE</scope>
</reference>
<protein>
    <recommendedName>
        <fullName evidence="2">DUF1670 domain-containing protein</fullName>
    </recommendedName>
</protein>
<sequence length="267" mass="30325">MKDDYRTTYYRPMLRKSFETAVSTFVVREFPFLKGTMVVNLFVKELKKLADTYYPSSSYLRPGEMLWMAVDKNEKLGYKKSITQTKMKPVILTILAQEDLICYLKGVSTEKIRQNAWARCLREAYAQGAVLSGMDLATTFKVSAAVVATGVRAYEKEHHTILPRRGTIHDLGRSVSHKTTICRKKLTEKKSTSQIAQETHHTPEAVDRYLKGLEQTAFCRKRGMDIKDISFITSMSEGLVKEYIQLAKSLSKEKGNSLKSATKAVKT</sequence>
<dbReference type="AlphaFoldDB" id="A0A0F9KMB2"/>
<gene>
    <name evidence="1" type="ORF">LCGC14_1616310</name>
</gene>
<name>A0A0F9KMB2_9ZZZZ</name>
<comment type="caution">
    <text evidence="1">The sequence shown here is derived from an EMBL/GenBank/DDBJ whole genome shotgun (WGS) entry which is preliminary data.</text>
</comment>
<evidence type="ECO:0008006" key="2">
    <source>
        <dbReference type="Google" id="ProtNLM"/>
    </source>
</evidence>
<proteinExistence type="predicted"/>